<organism evidence="2 3">
    <name type="scientific">Araneus ventricosus</name>
    <name type="common">Orbweaver spider</name>
    <name type="synonym">Epeira ventricosa</name>
    <dbReference type="NCBI Taxonomy" id="182803"/>
    <lineage>
        <taxon>Eukaryota</taxon>
        <taxon>Metazoa</taxon>
        <taxon>Ecdysozoa</taxon>
        <taxon>Arthropoda</taxon>
        <taxon>Chelicerata</taxon>
        <taxon>Arachnida</taxon>
        <taxon>Araneae</taxon>
        <taxon>Araneomorphae</taxon>
        <taxon>Entelegynae</taxon>
        <taxon>Araneoidea</taxon>
        <taxon>Araneidae</taxon>
        <taxon>Araneus</taxon>
    </lineage>
</organism>
<name>A0A4Y2P4L6_ARAVE</name>
<dbReference type="Proteomes" id="UP000499080">
    <property type="component" value="Unassembled WGS sequence"/>
</dbReference>
<feature type="compositionally biased region" description="Low complexity" evidence="1">
    <location>
        <begin position="14"/>
        <end position="27"/>
    </location>
</feature>
<feature type="compositionally biased region" description="Polar residues" evidence="1">
    <location>
        <begin position="112"/>
        <end position="140"/>
    </location>
</feature>
<evidence type="ECO:0000313" key="2">
    <source>
        <dbReference type="EMBL" id="GBN46845.1"/>
    </source>
</evidence>
<evidence type="ECO:0000256" key="1">
    <source>
        <dbReference type="SAM" id="MobiDB-lite"/>
    </source>
</evidence>
<sequence length="148" mass="16584">MPLVKLKSSKSNKSKSETTTVSTVLTTQIPKSSTNVQKKSQNTKSSKSHQWQKVKETKAAKRARLFAENRNQISSSPSRSLTKEDFLKNSEKKNEEKESDSDLVLSVHPCRDSSSNEDVTRRSNFSTNPEQASSARTLLNNIRELVGK</sequence>
<reference evidence="2 3" key="1">
    <citation type="journal article" date="2019" name="Sci. Rep.">
        <title>Orb-weaving spider Araneus ventricosus genome elucidates the spidroin gene catalogue.</title>
        <authorList>
            <person name="Kono N."/>
            <person name="Nakamura H."/>
            <person name="Ohtoshi R."/>
            <person name="Moran D.A.P."/>
            <person name="Shinohara A."/>
            <person name="Yoshida Y."/>
            <person name="Fujiwara M."/>
            <person name="Mori M."/>
            <person name="Tomita M."/>
            <person name="Arakawa K."/>
        </authorList>
    </citation>
    <scope>NUCLEOTIDE SEQUENCE [LARGE SCALE GENOMIC DNA]</scope>
</reference>
<keyword evidence="3" id="KW-1185">Reference proteome</keyword>
<feature type="region of interest" description="Disordered" evidence="1">
    <location>
        <begin position="1"/>
        <end position="148"/>
    </location>
</feature>
<proteinExistence type="predicted"/>
<dbReference type="AlphaFoldDB" id="A0A4Y2P4L6"/>
<comment type="caution">
    <text evidence="2">The sequence shown here is derived from an EMBL/GenBank/DDBJ whole genome shotgun (WGS) entry which is preliminary data.</text>
</comment>
<dbReference type="EMBL" id="BGPR01131467">
    <property type="protein sequence ID" value="GBN46845.1"/>
    <property type="molecule type" value="Genomic_DNA"/>
</dbReference>
<accession>A0A4Y2P4L6</accession>
<gene>
    <name evidence="2" type="ORF">AVEN_275020_1</name>
</gene>
<protein>
    <submittedName>
        <fullName evidence="2">Uncharacterized protein</fullName>
    </submittedName>
</protein>
<feature type="compositionally biased region" description="Polar residues" evidence="1">
    <location>
        <begin position="69"/>
        <end position="80"/>
    </location>
</feature>
<feature type="compositionally biased region" description="Basic and acidic residues" evidence="1">
    <location>
        <begin position="81"/>
        <end position="96"/>
    </location>
</feature>
<evidence type="ECO:0000313" key="3">
    <source>
        <dbReference type="Proteomes" id="UP000499080"/>
    </source>
</evidence>